<protein>
    <submittedName>
        <fullName evidence="1">Uncharacterized protein</fullName>
    </submittedName>
</protein>
<evidence type="ECO:0000313" key="2">
    <source>
        <dbReference type="Proteomes" id="UP000289738"/>
    </source>
</evidence>
<accession>A0A445C4A0</accession>
<organism evidence="1 2">
    <name type="scientific">Arachis hypogaea</name>
    <name type="common">Peanut</name>
    <dbReference type="NCBI Taxonomy" id="3818"/>
    <lineage>
        <taxon>Eukaryota</taxon>
        <taxon>Viridiplantae</taxon>
        <taxon>Streptophyta</taxon>
        <taxon>Embryophyta</taxon>
        <taxon>Tracheophyta</taxon>
        <taxon>Spermatophyta</taxon>
        <taxon>Magnoliopsida</taxon>
        <taxon>eudicotyledons</taxon>
        <taxon>Gunneridae</taxon>
        <taxon>Pentapetalae</taxon>
        <taxon>rosids</taxon>
        <taxon>fabids</taxon>
        <taxon>Fabales</taxon>
        <taxon>Fabaceae</taxon>
        <taxon>Papilionoideae</taxon>
        <taxon>50 kb inversion clade</taxon>
        <taxon>dalbergioids sensu lato</taxon>
        <taxon>Dalbergieae</taxon>
        <taxon>Pterocarpus clade</taxon>
        <taxon>Arachis</taxon>
    </lineage>
</organism>
<sequence>MSDRVDHDFAY</sequence>
<dbReference type="EMBL" id="SDMP01000007">
    <property type="protein sequence ID" value="RYR45748.1"/>
    <property type="molecule type" value="Genomic_DNA"/>
</dbReference>
<evidence type="ECO:0000313" key="1">
    <source>
        <dbReference type="EMBL" id="RYR45748.1"/>
    </source>
</evidence>
<name>A0A445C4A0_ARAHY</name>
<proteinExistence type="predicted"/>
<comment type="caution">
    <text evidence="1">The sequence shown here is derived from an EMBL/GenBank/DDBJ whole genome shotgun (WGS) entry which is preliminary data.</text>
</comment>
<reference evidence="1 2" key="1">
    <citation type="submission" date="2019-01" db="EMBL/GenBank/DDBJ databases">
        <title>Sequencing of cultivated peanut Arachis hypogaea provides insights into genome evolution and oil improvement.</title>
        <authorList>
            <person name="Chen X."/>
        </authorList>
    </citation>
    <scope>NUCLEOTIDE SEQUENCE [LARGE SCALE GENOMIC DNA]</scope>
    <source>
        <strain evidence="2">cv. Fuhuasheng</strain>
        <tissue evidence="1">Leaves</tissue>
    </source>
</reference>
<keyword evidence="2" id="KW-1185">Reference proteome</keyword>
<gene>
    <name evidence="1" type="ORF">Ahy_A07g031544</name>
</gene>
<dbReference type="Proteomes" id="UP000289738">
    <property type="component" value="Chromosome A07"/>
</dbReference>